<accession>A0A3G3IG01</accession>
<sequence length="72" mass="8717">MPDQSLRVFSEEMLDGDEPNILAIIFHFFQTNQLHVLQILDQLNTSLIFLRVLKMEFQHRIYLQFLHIFQNQ</sequence>
<gene>
    <name evidence="1" type="ORF">BKD89_02620</name>
</gene>
<evidence type="ECO:0000313" key="1">
    <source>
        <dbReference type="EMBL" id="AYQ54701.1"/>
    </source>
</evidence>
<dbReference type="AlphaFoldDB" id="A0A3G3IG01"/>
<dbReference type="EMBL" id="CP017686">
    <property type="protein sequence ID" value="AYQ54701.1"/>
    <property type="molecule type" value="Genomic_DNA"/>
</dbReference>
<protein>
    <submittedName>
        <fullName evidence="1">Uncharacterized protein</fullName>
    </submittedName>
</protein>
<evidence type="ECO:0000313" key="2">
    <source>
        <dbReference type="Proteomes" id="UP000273278"/>
    </source>
</evidence>
<reference evidence="1 2" key="1">
    <citation type="submission" date="2016-10" db="EMBL/GenBank/DDBJ databases">
        <title>Complete genome of the TMA-utilizing, human hosted archaeon Methanomethylophilus alvus Gen. nov, sp. nov., strain Mx-05, derived from a pure culture.</title>
        <authorList>
            <person name="Brugere J.-F."/>
            <person name="Ben Hania W."/>
            <person name="Chaudhary P.P."/>
            <person name="Gaci N."/>
            <person name="Borrel G."/>
            <person name="Cao Van Tuat L."/>
            <person name="Fardeau M.-L."/>
            <person name="Harris H.M.B."/>
            <person name="O'Toole P.W."/>
            <person name="Ollivier B."/>
        </authorList>
    </citation>
    <scope>NUCLEOTIDE SEQUENCE [LARGE SCALE GENOMIC DNA]</scope>
    <source>
        <strain evidence="1 2">Mx-05</strain>
    </source>
</reference>
<organism evidence="1 2">
    <name type="scientific">Methanomethylophilus alvi</name>
    <dbReference type="NCBI Taxonomy" id="1291540"/>
    <lineage>
        <taxon>Archaea</taxon>
        <taxon>Methanobacteriati</taxon>
        <taxon>Thermoplasmatota</taxon>
        <taxon>Thermoplasmata</taxon>
        <taxon>Methanomassiliicoccales</taxon>
        <taxon>Methanomethylophilaceae</taxon>
        <taxon>Methanomethylophilus</taxon>
    </lineage>
</organism>
<name>A0A3G3IG01_9ARCH</name>
<proteinExistence type="predicted"/>
<dbReference type="Proteomes" id="UP000273278">
    <property type="component" value="Chromosome"/>
</dbReference>